<evidence type="ECO:0000256" key="3">
    <source>
        <dbReference type="ARBA" id="ARBA00009347"/>
    </source>
</evidence>
<evidence type="ECO:0000256" key="8">
    <source>
        <dbReference type="RuleBase" id="RU362125"/>
    </source>
</evidence>
<evidence type="ECO:0000256" key="7">
    <source>
        <dbReference type="ARBA" id="ARBA00023002"/>
    </source>
</evidence>
<dbReference type="PANTHER" id="PTHR43831">
    <property type="entry name" value="ISOBUTYRYL-COA DEHYDROGENASE"/>
    <property type="match status" value="1"/>
</dbReference>
<dbReference type="PIRSF" id="PIRSF016578">
    <property type="entry name" value="HsaA"/>
    <property type="match status" value="1"/>
</dbReference>
<dbReference type="InterPro" id="IPR037069">
    <property type="entry name" value="AcylCoA_DH/ox_N_sf"/>
</dbReference>
<dbReference type="SUPFAM" id="SSF47203">
    <property type="entry name" value="Acyl-CoA dehydrogenase C-terminal domain-like"/>
    <property type="match status" value="1"/>
</dbReference>
<dbReference type="InterPro" id="IPR009100">
    <property type="entry name" value="AcylCoA_DH/oxidase_NM_dom_sf"/>
</dbReference>
<organism evidence="12 13">
    <name type="scientific">Thalassobius vesicularis</name>
    <dbReference type="NCBI Taxonomy" id="1294297"/>
    <lineage>
        <taxon>Bacteria</taxon>
        <taxon>Pseudomonadati</taxon>
        <taxon>Pseudomonadota</taxon>
        <taxon>Alphaproteobacteria</taxon>
        <taxon>Rhodobacterales</taxon>
        <taxon>Roseobacteraceae</taxon>
        <taxon>Thalassovita</taxon>
    </lineage>
</organism>
<dbReference type="FunFam" id="1.20.140.10:FF:000001">
    <property type="entry name" value="Acyl-CoA dehydrogenase"/>
    <property type="match status" value="1"/>
</dbReference>
<dbReference type="Pfam" id="PF00441">
    <property type="entry name" value="Acyl-CoA_dh_1"/>
    <property type="match status" value="1"/>
</dbReference>
<comment type="pathway">
    <text evidence="2">Amino-acid degradation; L-valine degradation.</text>
</comment>
<keyword evidence="7 8" id="KW-0560">Oxidoreductase</keyword>
<dbReference type="PANTHER" id="PTHR43831:SF1">
    <property type="entry name" value="ISOBUTYRYL-COA DEHYDROGENASE, MITOCHONDRIAL"/>
    <property type="match status" value="1"/>
</dbReference>
<accession>A0A4S3MCE8</accession>
<dbReference type="InterPro" id="IPR013786">
    <property type="entry name" value="AcylCoA_DH/ox_N"/>
</dbReference>
<dbReference type="PROSITE" id="PS00073">
    <property type="entry name" value="ACYL_COA_DH_2"/>
    <property type="match status" value="1"/>
</dbReference>
<protein>
    <submittedName>
        <fullName evidence="12">Acyl-CoA dehydrogenase</fullName>
    </submittedName>
</protein>
<evidence type="ECO:0000256" key="6">
    <source>
        <dbReference type="ARBA" id="ARBA00022827"/>
    </source>
</evidence>
<comment type="cofactor">
    <cofactor evidence="1 8">
        <name>FAD</name>
        <dbReference type="ChEBI" id="CHEBI:57692"/>
    </cofactor>
</comment>
<gene>
    <name evidence="12" type="ORF">E7681_06885</name>
</gene>
<keyword evidence="13" id="KW-1185">Reference proteome</keyword>
<dbReference type="InterPro" id="IPR009075">
    <property type="entry name" value="AcylCo_DH/oxidase_C"/>
</dbReference>
<dbReference type="Gene3D" id="1.10.540.10">
    <property type="entry name" value="Acyl-CoA dehydrogenase/oxidase, N-terminal domain"/>
    <property type="match status" value="1"/>
</dbReference>
<dbReference type="EMBL" id="SSMD01000003">
    <property type="protein sequence ID" value="THD74691.1"/>
    <property type="molecule type" value="Genomic_DNA"/>
</dbReference>
<feature type="domain" description="Acyl-CoA oxidase/dehydrogenase middle" evidence="10">
    <location>
        <begin position="122"/>
        <end position="215"/>
    </location>
</feature>
<dbReference type="GO" id="GO:0050660">
    <property type="term" value="F:flavin adenine dinucleotide binding"/>
    <property type="evidence" value="ECO:0007669"/>
    <property type="project" value="InterPro"/>
</dbReference>
<sequence length="381" mass="41146">MDFALTEEQVAIFDMARAFGEEHIAPYAAEWEKAGTIPRELWPEIGALGLGGIYVSEESGGSGLTRLDATLIFEALSMSCPSVASFLSIHNMCAKMLDAFGSDEVKERYLAPAISMDTVLSYCLTEPGSGSDAAALKTRAEKTNEGFTLNGTKAFISGGGYSDAYVVMCRTGDDGPKGISTVVVENGTNGLSFGGLEDKMGWKAQPTRQVQFDDCKIPAANLVGTEGDGFKYAMMGLDGGRLNISACSLGAAQSALTKTLQYMGERKAFGKTIDQFQALQFRLADMEIELQAARTFLRQAAWKLDQGAPDATKFCAMAKRFVTEVGSKVANDCLQLHGGYGYLADYGIEKIVRDLRVHEILEGTNEIMRMIVARQLLSDRA</sequence>
<evidence type="ECO:0000259" key="10">
    <source>
        <dbReference type="Pfam" id="PF02770"/>
    </source>
</evidence>
<proteinExistence type="inferred from homology"/>
<evidence type="ECO:0000256" key="2">
    <source>
        <dbReference type="ARBA" id="ARBA00005109"/>
    </source>
</evidence>
<feature type="domain" description="Acyl-CoA dehydrogenase/oxidase N-terminal" evidence="11">
    <location>
        <begin position="6"/>
        <end position="116"/>
    </location>
</feature>
<dbReference type="AlphaFoldDB" id="A0A4S3MCE8"/>
<feature type="domain" description="Acyl-CoA dehydrogenase/oxidase C-terminal" evidence="9">
    <location>
        <begin position="227"/>
        <end position="377"/>
    </location>
</feature>
<comment type="caution">
    <text evidence="12">The sequence shown here is derived from an EMBL/GenBank/DDBJ whole genome shotgun (WGS) entry which is preliminary data.</text>
</comment>
<dbReference type="SUPFAM" id="SSF56645">
    <property type="entry name" value="Acyl-CoA dehydrogenase NM domain-like"/>
    <property type="match status" value="1"/>
</dbReference>
<dbReference type="Pfam" id="PF02771">
    <property type="entry name" value="Acyl-CoA_dh_N"/>
    <property type="match status" value="1"/>
</dbReference>
<evidence type="ECO:0000256" key="1">
    <source>
        <dbReference type="ARBA" id="ARBA00001974"/>
    </source>
</evidence>
<evidence type="ECO:0000256" key="5">
    <source>
        <dbReference type="ARBA" id="ARBA00022630"/>
    </source>
</evidence>
<name>A0A4S3MCE8_9RHOB</name>
<reference evidence="12 13" key="1">
    <citation type="submission" date="2019-04" db="EMBL/GenBank/DDBJ databases">
        <title>Draft genome sequence of Youngimonas vesicularis.</title>
        <authorList>
            <person name="Hameed A."/>
        </authorList>
    </citation>
    <scope>NUCLEOTIDE SEQUENCE [LARGE SCALE GENOMIC DNA]</scope>
    <source>
        <strain evidence="12 13">CC-AMW-E</strain>
    </source>
</reference>
<dbReference type="InterPro" id="IPR046373">
    <property type="entry name" value="Acyl-CoA_Oxase/DH_mid-dom_sf"/>
</dbReference>
<dbReference type="PROSITE" id="PS00072">
    <property type="entry name" value="ACYL_COA_DH_1"/>
    <property type="match status" value="1"/>
</dbReference>
<dbReference type="InterPro" id="IPR052547">
    <property type="entry name" value="Mito_Isobutyryl-CoADH"/>
</dbReference>
<keyword evidence="5 8" id="KW-0285">Flavoprotein</keyword>
<evidence type="ECO:0000259" key="9">
    <source>
        <dbReference type="Pfam" id="PF00441"/>
    </source>
</evidence>
<dbReference type="Gene3D" id="2.40.110.10">
    <property type="entry name" value="Butyryl-CoA Dehydrogenase, subunit A, domain 2"/>
    <property type="match status" value="1"/>
</dbReference>
<dbReference type="Proteomes" id="UP000306113">
    <property type="component" value="Unassembled WGS sequence"/>
</dbReference>
<evidence type="ECO:0000313" key="12">
    <source>
        <dbReference type="EMBL" id="THD74691.1"/>
    </source>
</evidence>
<dbReference type="GO" id="GO:0009083">
    <property type="term" value="P:branched-chain amino acid catabolic process"/>
    <property type="evidence" value="ECO:0007669"/>
    <property type="project" value="UniProtKB-KW"/>
</dbReference>
<dbReference type="InterPro" id="IPR036250">
    <property type="entry name" value="AcylCo_DH-like_C"/>
</dbReference>
<keyword evidence="6 8" id="KW-0274">FAD</keyword>
<dbReference type="Gene3D" id="1.20.140.10">
    <property type="entry name" value="Butyryl-CoA Dehydrogenase, subunit A, domain 3"/>
    <property type="match status" value="1"/>
</dbReference>
<dbReference type="FunFam" id="2.40.110.10:FF:000001">
    <property type="entry name" value="Acyl-CoA dehydrogenase, mitochondrial"/>
    <property type="match status" value="1"/>
</dbReference>
<keyword evidence="4" id="KW-0101">Branched-chain amino acid catabolism</keyword>
<evidence type="ECO:0000256" key="4">
    <source>
        <dbReference type="ARBA" id="ARBA00022456"/>
    </source>
</evidence>
<dbReference type="InterPro" id="IPR006091">
    <property type="entry name" value="Acyl-CoA_Oxase/DH_mid-dom"/>
</dbReference>
<evidence type="ECO:0000313" key="13">
    <source>
        <dbReference type="Proteomes" id="UP000306113"/>
    </source>
</evidence>
<dbReference type="InterPro" id="IPR006089">
    <property type="entry name" value="Acyl-CoA_DH_CS"/>
</dbReference>
<dbReference type="RefSeq" id="WP_136338547.1">
    <property type="nucleotide sequence ID" value="NZ_SSMD01000003.1"/>
</dbReference>
<dbReference type="OrthoDB" id="9775090at2"/>
<dbReference type="Pfam" id="PF02770">
    <property type="entry name" value="Acyl-CoA_dh_M"/>
    <property type="match status" value="1"/>
</dbReference>
<evidence type="ECO:0000259" key="11">
    <source>
        <dbReference type="Pfam" id="PF02771"/>
    </source>
</evidence>
<dbReference type="GO" id="GO:0003995">
    <property type="term" value="F:acyl-CoA dehydrogenase activity"/>
    <property type="evidence" value="ECO:0007669"/>
    <property type="project" value="InterPro"/>
</dbReference>
<comment type="similarity">
    <text evidence="3 8">Belongs to the acyl-CoA dehydrogenase family.</text>
</comment>